<name>A0A388M602_CHABU</name>
<gene>
    <name evidence="1" type="ORF">CBR_g49759</name>
</gene>
<proteinExistence type="predicted"/>
<protein>
    <submittedName>
        <fullName evidence="1">Uncharacterized protein</fullName>
    </submittedName>
</protein>
<comment type="caution">
    <text evidence="1">The sequence shown here is derived from an EMBL/GenBank/DDBJ whole genome shotgun (WGS) entry which is preliminary data.</text>
</comment>
<dbReference type="AlphaFoldDB" id="A0A388M602"/>
<sequence length="111" mass="12419">MTASLDVSGRNVIVSVRRISGADVRSGRWVYGRYVVSSDLWTRYIISGVIVHSCGGFCEGRRPRFRGCEFGVSFFGGQVSQHGEWKGWAGRLEGDGVGSSIWMEWIIDYIH</sequence>
<accession>A0A388M602</accession>
<keyword evidence="2" id="KW-1185">Reference proteome</keyword>
<dbReference type="Gramene" id="GBG89909">
    <property type="protein sequence ID" value="GBG89909"/>
    <property type="gene ID" value="CBR_g49759"/>
</dbReference>
<evidence type="ECO:0000313" key="1">
    <source>
        <dbReference type="EMBL" id="GBG89909.1"/>
    </source>
</evidence>
<dbReference type="EMBL" id="BFEA01000769">
    <property type="protein sequence ID" value="GBG89909.1"/>
    <property type="molecule type" value="Genomic_DNA"/>
</dbReference>
<organism evidence="1 2">
    <name type="scientific">Chara braunii</name>
    <name type="common">Braun's stonewort</name>
    <dbReference type="NCBI Taxonomy" id="69332"/>
    <lineage>
        <taxon>Eukaryota</taxon>
        <taxon>Viridiplantae</taxon>
        <taxon>Streptophyta</taxon>
        <taxon>Charophyceae</taxon>
        <taxon>Charales</taxon>
        <taxon>Characeae</taxon>
        <taxon>Chara</taxon>
    </lineage>
</organism>
<dbReference type="Proteomes" id="UP000265515">
    <property type="component" value="Unassembled WGS sequence"/>
</dbReference>
<reference evidence="1 2" key="1">
    <citation type="journal article" date="2018" name="Cell">
        <title>The Chara Genome: Secondary Complexity and Implications for Plant Terrestrialization.</title>
        <authorList>
            <person name="Nishiyama T."/>
            <person name="Sakayama H."/>
            <person name="Vries J.D."/>
            <person name="Buschmann H."/>
            <person name="Saint-Marcoux D."/>
            <person name="Ullrich K.K."/>
            <person name="Haas F.B."/>
            <person name="Vanderstraeten L."/>
            <person name="Becker D."/>
            <person name="Lang D."/>
            <person name="Vosolsobe S."/>
            <person name="Rombauts S."/>
            <person name="Wilhelmsson P.K.I."/>
            <person name="Janitza P."/>
            <person name="Kern R."/>
            <person name="Heyl A."/>
            <person name="Rumpler F."/>
            <person name="Villalobos L.I.A.C."/>
            <person name="Clay J.M."/>
            <person name="Skokan R."/>
            <person name="Toyoda A."/>
            <person name="Suzuki Y."/>
            <person name="Kagoshima H."/>
            <person name="Schijlen E."/>
            <person name="Tajeshwar N."/>
            <person name="Catarino B."/>
            <person name="Hetherington A.J."/>
            <person name="Saltykova A."/>
            <person name="Bonnot C."/>
            <person name="Breuninger H."/>
            <person name="Symeonidi A."/>
            <person name="Radhakrishnan G.V."/>
            <person name="Van Nieuwerburgh F."/>
            <person name="Deforce D."/>
            <person name="Chang C."/>
            <person name="Karol K.G."/>
            <person name="Hedrich R."/>
            <person name="Ulvskov P."/>
            <person name="Glockner G."/>
            <person name="Delwiche C.F."/>
            <person name="Petrasek J."/>
            <person name="Van de Peer Y."/>
            <person name="Friml J."/>
            <person name="Beilby M."/>
            <person name="Dolan L."/>
            <person name="Kohara Y."/>
            <person name="Sugano S."/>
            <person name="Fujiyama A."/>
            <person name="Delaux P.-M."/>
            <person name="Quint M."/>
            <person name="TheiBen G."/>
            <person name="Hagemann M."/>
            <person name="Harholt J."/>
            <person name="Dunand C."/>
            <person name="Zachgo S."/>
            <person name="Langdale J."/>
            <person name="Maumus F."/>
            <person name="Straeten D.V.D."/>
            <person name="Gould S.B."/>
            <person name="Rensing S.A."/>
        </authorList>
    </citation>
    <scope>NUCLEOTIDE SEQUENCE [LARGE SCALE GENOMIC DNA]</scope>
    <source>
        <strain evidence="1 2">S276</strain>
    </source>
</reference>
<evidence type="ECO:0000313" key="2">
    <source>
        <dbReference type="Proteomes" id="UP000265515"/>
    </source>
</evidence>